<dbReference type="OMA" id="KWFFDAS"/>
<proteinExistence type="predicted"/>
<name>A0A0W0CFC1_CANGB</name>
<reference evidence="3 4" key="1">
    <citation type="submission" date="2015-10" db="EMBL/GenBank/DDBJ databases">
        <title>Draft genomes sequences of Candida glabrata isolates 1A, 1B, 2A, 2B, 3A and 3B.</title>
        <authorList>
            <person name="Haavelsrud O.E."/>
            <person name="Gaustad P."/>
        </authorList>
    </citation>
    <scope>NUCLEOTIDE SEQUENCE [LARGE SCALE GENOMIC DNA]</scope>
    <source>
        <strain evidence="3">910700640</strain>
    </source>
</reference>
<dbReference type="PROSITE" id="PS51732">
    <property type="entry name" value="ASN_GLN_ASE_3"/>
    <property type="match status" value="1"/>
</dbReference>
<accession>A0A0W0CFC1</accession>
<feature type="signal peptide" evidence="2">
    <location>
        <begin position="1"/>
        <end position="17"/>
    </location>
</feature>
<feature type="compositionally biased region" description="Low complexity" evidence="1">
    <location>
        <begin position="31"/>
        <end position="51"/>
    </location>
</feature>
<evidence type="ECO:0000256" key="1">
    <source>
        <dbReference type="SAM" id="MobiDB-lite"/>
    </source>
</evidence>
<dbReference type="PhylomeDB" id="A0A0W0CFC1"/>
<organism evidence="3 4">
    <name type="scientific">Candida glabrata</name>
    <name type="common">Yeast</name>
    <name type="synonym">Torulopsis glabrata</name>
    <dbReference type="NCBI Taxonomy" id="5478"/>
    <lineage>
        <taxon>Eukaryota</taxon>
        <taxon>Fungi</taxon>
        <taxon>Dikarya</taxon>
        <taxon>Ascomycota</taxon>
        <taxon>Saccharomycotina</taxon>
        <taxon>Saccharomycetes</taxon>
        <taxon>Saccharomycetales</taxon>
        <taxon>Saccharomycetaceae</taxon>
        <taxon>Nakaseomyces</taxon>
    </lineage>
</organism>
<protein>
    <submittedName>
        <fullName evidence="3">Protein YGP1</fullName>
    </submittedName>
</protein>
<dbReference type="GO" id="GO:0005576">
    <property type="term" value="C:extracellular region"/>
    <property type="evidence" value="ECO:0007669"/>
    <property type="project" value="EnsemblFungi"/>
</dbReference>
<dbReference type="InterPro" id="IPR006034">
    <property type="entry name" value="Asparaginase/glutaminase-like"/>
</dbReference>
<dbReference type="GO" id="GO:0004067">
    <property type="term" value="F:asparaginase activity"/>
    <property type="evidence" value="ECO:0007669"/>
    <property type="project" value="UniProtKB-UniRule"/>
</dbReference>
<dbReference type="VEuPathDB" id="FungiDB:GW608_J05885"/>
<dbReference type="EMBL" id="LLZZ01000043">
    <property type="protein sequence ID" value="KTB11060.1"/>
    <property type="molecule type" value="Genomic_DNA"/>
</dbReference>
<dbReference type="SMART" id="SM00870">
    <property type="entry name" value="Asparaginase"/>
    <property type="match status" value="1"/>
</dbReference>
<dbReference type="InterPro" id="IPR036152">
    <property type="entry name" value="Asp/glu_Ase-like_sf"/>
</dbReference>
<sequence length="368" mass="37802">MKFQVALTSLLAAAAVASPVEDLFKHKAKKSSTSSVHPSSTTKGKPTSSAHAKALPSSLASLLANTTGNASNMTNSTVAPQKQQLQVIYTGGQVAIPSTNATNTTAFSTNSTALFNTTSALNITELYSVAATINQTLADNSTKGAVVVANAKSLESLGFLTSIVLDSKKPIVISADEKMALAVANETAAWNRGPLVVSKEGLVYAGIFTPSSANAVGLPVAVIDDAKKVQWFFSPAPPALINSNSTIRVNYTNFTNTDIEFAATPLVPIVYDGGYSSSLISSLASTVQGLVVVSSGSSNSTTSTIESAQIPVVYANSGAPLTPVSSKDVPQNALSAGYLTPVKAQLLLSIAAINGVNSDEALMSIFPN</sequence>
<gene>
    <name evidence="3" type="ORF">AO440_003022</name>
</gene>
<evidence type="ECO:0000313" key="3">
    <source>
        <dbReference type="EMBL" id="KTB11060.1"/>
    </source>
</evidence>
<dbReference type="VEuPathDB" id="FungiDB:B1J91_J06050g"/>
<keyword evidence="2" id="KW-0732">Signal</keyword>
<dbReference type="AlphaFoldDB" id="A0A0W0CFC1"/>
<dbReference type="OrthoDB" id="4070114at2759"/>
<dbReference type="Proteomes" id="UP000054886">
    <property type="component" value="Unassembled WGS sequence"/>
</dbReference>
<comment type="caution">
    <text evidence="3">The sequence shown here is derived from an EMBL/GenBank/DDBJ whole genome shotgun (WGS) entry which is preliminary data.</text>
</comment>
<dbReference type="GO" id="GO:0070726">
    <property type="term" value="P:cell wall assembly"/>
    <property type="evidence" value="ECO:0007669"/>
    <property type="project" value="EnsemblFungi"/>
</dbReference>
<dbReference type="SUPFAM" id="SSF53774">
    <property type="entry name" value="Glutaminase/Asparaginase"/>
    <property type="match status" value="1"/>
</dbReference>
<dbReference type="VEuPathDB" id="FungiDB:GWK60_J05841"/>
<evidence type="ECO:0000313" key="4">
    <source>
        <dbReference type="Proteomes" id="UP000054886"/>
    </source>
</evidence>
<feature type="region of interest" description="Disordered" evidence="1">
    <location>
        <begin position="28"/>
        <end position="51"/>
    </location>
</feature>
<evidence type="ECO:0000256" key="2">
    <source>
        <dbReference type="SAM" id="SignalP"/>
    </source>
</evidence>
<dbReference type="VEuPathDB" id="FungiDB:GVI51_J05863"/>
<dbReference type="VEuPathDB" id="FungiDB:CAGL0J06050g"/>
<feature type="chain" id="PRO_5043422124" evidence="2">
    <location>
        <begin position="18"/>
        <end position="368"/>
    </location>
</feature>